<accession>V4KUW3</accession>
<dbReference type="OMA" id="ITNSRCV"/>
<dbReference type="GO" id="GO:0009507">
    <property type="term" value="C:chloroplast"/>
    <property type="evidence" value="ECO:0007669"/>
    <property type="project" value="EnsemblPlants"/>
</dbReference>
<sequence length="183" mass="19913">MANTLMATTRPYVLLSSTRASLHIFLRSPKKPFQSSFLSTLSSSAVRSSNLRCISAVLSRGETAAPSSIYGNGVSRVSGFGVVGIRSRNFSTRSSQINDAGSIDQTLMQSMEQKIKEQLNAESVSVMDMSGDGRHVCINVVSSAFEGQSAVNRQRMVYKAIWEELQNVVHAVDQMTTKTPSEV</sequence>
<proteinExistence type="inferred from homology"/>
<dbReference type="Gene3D" id="3.10.20.90">
    <property type="entry name" value="Phosphatidylinositol 3-kinase Catalytic Subunit, Chain A, domain 1"/>
    <property type="match status" value="1"/>
</dbReference>
<keyword evidence="3" id="KW-1185">Reference proteome</keyword>
<name>V4KUW3_EUTSA</name>
<dbReference type="PANTHER" id="PTHR46230:SF4">
    <property type="entry name" value="PROTEIN BOLA4, CHLOROPLASTIC_MITOCHONDRIAL"/>
    <property type="match status" value="1"/>
</dbReference>
<dbReference type="GO" id="GO:0005739">
    <property type="term" value="C:mitochondrion"/>
    <property type="evidence" value="ECO:0007669"/>
    <property type="project" value="EnsemblPlants"/>
</dbReference>
<organism evidence="2 3">
    <name type="scientific">Eutrema salsugineum</name>
    <name type="common">Saltwater cress</name>
    <name type="synonym">Sisymbrium salsugineum</name>
    <dbReference type="NCBI Taxonomy" id="72664"/>
    <lineage>
        <taxon>Eukaryota</taxon>
        <taxon>Viridiplantae</taxon>
        <taxon>Streptophyta</taxon>
        <taxon>Embryophyta</taxon>
        <taxon>Tracheophyta</taxon>
        <taxon>Spermatophyta</taxon>
        <taxon>Magnoliopsida</taxon>
        <taxon>eudicotyledons</taxon>
        <taxon>Gunneridae</taxon>
        <taxon>Pentapetalae</taxon>
        <taxon>rosids</taxon>
        <taxon>malvids</taxon>
        <taxon>Brassicales</taxon>
        <taxon>Brassicaceae</taxon>
        <taxon>Eutremeae</taxon>
        <taxon>Eutrema</taxon>
    </lineage>
</organism>
<evidence type="ECO:0000313" key="3">
    <source>
        <dbReference type="Proteomes" id="UP000030689"/>
    </source>
</evidence>
<dbReference type="OrthoDB" id="4983at2759"/>
<evidence type="ECO:0008006" key="4">
    <source>
        <dbReference type="Google" id="ProtNLM"/>
    </source>
</evidence>
<dbReference type="PANTHER" id="PTHR46230">
    <property type="match status" value="1"/>
</dbReference>
<dbReference type="eggNOG" id="KOG2313">
    <property type="taxonomic scope" value="Eukaryota"/>
</dbReference>
<comment type="similarity">
    <text evidence="1">Belongs to the BolA/IbaG family.</text>
</comment>
<dbReference type="SUPFAM" id="SSF82657">
    <property type="entry name" value="BolA-like"/>
    <property type="match status" value="1"/>
</dbReference>
<dbReference type="STRING" id="72664.V4KUW3"/>
<dbReference type="EMBL" id="KI517464">
    <property type="protein sequence ID" value="ESQ41750.1"/>
    <property type="molecule type" value="Genomic_DNA"/>
</dbReference>
<dbReference type="Proteomes" id="UP000030689">
    <property type="component" value="Unassembled WGS sequence"/>
</dbReference>
<dbReference type="KEGG" id="eus:EUTSA_v10014786mg"/>
<evidence type="ECO:0000256" key="1">
    <source>
        <dbReference type="RuleBase" id="RU003860"/>
    </source>
</evidence>
<dbReference type="AlphaFoldDB" id="V4KUW3"/>
<dbReference type="Gramene" id="ESQ41750">
    <property type="protein sequence ID" value="ESQ41750"/>
    <property type="gene ID" value="EUTSA_v10014786mg"/>
</dbReference>
<gene>
    <name evidence="2" type="ORF">EUTSA_v10014786mg</name>
</gene>
<dbReference type="InterPro" id="IPR002634">
    <property type="entry name" value="BolA"/>
</dbReference>
<dbReference type="GO" id="GO:0016226">
    <property type="term" value="P:iron-sulfur cluster assembly"/>
    <property type="evidence" value="ECO:0007669"/>
    <property type="project" value="TreeGrafter"/>
</dbReference>
<reference evidence="2 3" key="1">
    <citation type="journal article" date="2013" name="Front. Plant Sci.">
        <title>The Reference Genome of the Halophytic Plant Eutrema salsugineum.</title>
        <authorList>
            <person name="Yang R."/>
            <person name="Jarvis D.E."/>
            <person name="Chen H."/>
            <person name="Beilstein M.A."/>
            <person name="Grimwood J."/>
            <person name="Jenkins J."/>
            <person name="Shu S."/>
            <person name="Prochnik S."/>
            <person name="Xin M."/>
            <person name="Ma C."/>
            <person name="Schmutz J."/>
            <person name="Wing R.A."/>
            <person name="Mitchell-Olds T."/>
            <person name="Schumaker K.S."/>
            <person name="Wang X."/>
        </authorList>
    </citation>
    <scope>NUCLEOTIDE SEQUENCE [LARGE SCALE GENOMIC DNA]</scope>
</reference>
<dbReference type="InterPro" id="IPR036065">
    <property type="entry name" value="BolA-like_sf"/>
</dbReference>
<evidence type="ECO:0000313" key="2">
    <source>
        <dbReference type="EMBL" id="ESQ41750.1"/>
    </source>
</evidence>
<dbReference type="FunFam" id="3.10.20.90:FF:000310">
    <property type="entry name" value="BolA-like protein 1"/>
    <property type="match status" value="1"/>
</dbReference>
<dbReference type="Pfam" id="PF01722">
    <property type="entry name" value="BolA"/>
    <property type="match status" value="1"/>
</dbReference>
<protein>
    <recommendedName>
        <fullName evidence="4">BolA-like protein</fullName>
    </recommendedName>
</protein>